<evidence type="ECO:0000259" key="6">
    <source>
        <dbReference type="PROSITE" id="PS50109"/>
    </source>
</evidence>
<gene>
    <name evidence="7" type="ORF">LHA26_00395</name>
</gene>
<dbReference type="InterPro" id="IPR036890">
    <property type="entry name" value="HATPase_C_sf"/>
</dbReference>
<keyword evidence="8" id="KW-1185">Reference proteome</keyword>
<dbReference type="SMART" id="SM00388">
    <property type="entry name" value="HisKA"/>
    <property type="match status" value="1"/>
</dbReference>
<dbReference type="Proteomes" id="UP001056937">
    <property type="component" value="Chromosome 1"/>
</dbReference>
<dbReference type="Gene3D" id="3.30.565.10">
    <property type="entry name" value="Histidine kinase-like ATPase, C-terminal domain"/>
    <property type="match status" value="1"/>
</dbReference>
<dbReference type="InterPro" id="IPR003661">
    <property type="entry name" value="HisK_dim/P_dom"/>
</dbReference>
<evidence type="ECO:0000256" key="2">
    <source>
        <dbReference type="ARBA" id="ARBA00012438"/>
    </source>
</evidence>
<feature type="compositionally biased region" description="Acidic residues" evidence="5">
    <location>
        <begin position="162"/>
        <end position="178"/>
    </location>
</feature>
<keyword evidence="4 7" id="KW-0418">Kinase</keyword>
<organism evidence="7 8">
    <name type="scientific">Sphingomonas morindae</name>
    <dbReference type="NCBI Taxonomy" id="1541170"/>
    <lineage>
        <taxon>Bacteria</taxon>
        <taxon>Pseudomonadati</taxon>
        <taxon>Pseudomonadota</taxon>
        <taxon>Alphaproteobacteria</taxon>
        <taxon>Sphingomonadales</taxon>
        <taxon>Sphingomonadaceae</taxon>
        <taxon>Sphingomonas</taxon>
    </lineage>
</organism>
<name>A0ABY4X7P9_9SPHN</name>
<accession>A0ABY4X7P9</accession>
<comment type="catalytic activity">
    <reaction evidence="1">
        <text>ATP + protein L-histidine = ADP + protein N-phospho-L-histidine.</text>
        <dbReference type="EC" id="2.7.13.3"/>
    </reaction>
</comment>
<dbReference type="PANTHER" id="PTHR42878">
    <property type="entry name" value="TWO-COMPONENT HISTIDINE KINASE"/>
    <property type="match status" value="1"/>
</dbReference>
<evidence type="ECO:0000256" key="5">
    <source>
        <dbReference type="SAM" id="MobiDB-lite"/>
    </source>
</evidence>
<reference evidence="7" key="1">
    <citation type="journal article" date="2022" name="Toxins">
        <title>Genomic Analysis of Sphingopyxis sp. USTB-05 for Biodegrading Cyanobacterial Hepatotoxins.</title>
        <authorList>
            <person name="Liu C."/>
            <person name="Xu Q."/>
            <person name="Zhao Z."/>
            <person name="Zhang H."/>
            <person name="Liu X."/>
            <person name="Yin C."/>
            <person name="Liu Y."/>
            <person name="Yan H."/>
        </authorList>
    </citation>
    <scope>NUCLEOTIDE SEQUENCE</scope>
    <source>
        <strain evidence="7">NBD5</strain>
    </source>
</reference>
<evidence type="ECO:0000256" key="3">
    <source>
        <dbReference type="ARBA" id="ARBA00022679"/>
    </source>
</evidence>
<dbReference type="EC" id="2.7.13.3" evidence="2"/>
<dbReference type="Gene3D" id="1.10.287.130">
    <property type="match status" value="1"/>
</dbReference>
<dbReference type="EMBL" id="CP084930">
    <property type="protein sequence ID" value="USI72974.1"/>
    <property type="molecule type" value="Genomic_DNA"/>
</dbReference>
<evidence type="ECO:0000313" key="8">
    <source>
        <dbReference type="Proteomes" id="UP001056937"/>
    </source>
</evidence>
<dbReference type="GO" id="GO:0016301">
    <property type="term" value="F:kinase activity"/>
    <property type="evidence" value="ECO:0007669"/>
    <property type="project" value="UniProtKB-KW"/>
</dbReference>
<dbReference type="InterPro" id="IPR005467">
    <property type="entry name" value="His_kinase_dom"/>
</dbReference>
<proteinExistence type="predicted"/>
<dbReference type="InterPro" id="IPR050351">
    <property type="entry name" value="BphY/WalK/GraS-like"/>
</dbReference>
<feature type="domain" description="Histidine kinase" evidence="6">
    <location>
        <begin position="329"/>
        <end position="532"/>
    </location>
</feature>
<dbReference type="InterPro" id="IPR036097">
    <property type="entry name" value="HisK_dim/P_sf"/>
</dbReference>
<dbReference type="Pfam" id="PF00512">
    <property type="entry name" value="HisKA"/>
    <property type="match status" value="1"/>
</dbReference>
<evidence type="ECO:0000256" key="1">
    <source>
        <dbReference type="ARBA" id="ARBA00000085"/>
    </source>
</evidence>
<feature type="region of interest" description="Disordered" evidence="5">
    <location>
        <begin position="153"/>
        <end position="186"/>
    </location>
</feature>
<dbReference type="PANTHER" id="PTHR42878:SF14">
    <property type="entry name" value="OSMOLARITY TWO-COMPONENT SYSTEM PROTEIN SSK1"/>
    <property type="match status" value="1"/>
</dbReference>
<dbReference type="RefSeq" id="WP_252166785.1">
    <property type="nucleotide sequence ID" value="NZ_CP084930.1"/>
</dbReference>
<dbReference type="PROSITE" id="PS50109">
    <property type="entry name" value="HIS_KIN"/>
    <property type="match status" value="1"/>
</dbReference>
<dbReference type="SUPFAM" id="SSF55874">
    <property type="entry name" value="ATPase domain of HSP90 chaperone/DNA topoisomerase II/histidine kinase"/>
    <property type="match status" value="1"/>
</dbReference>
<keyword evidence="3" id="KW-0808">Transferase</keyword>
<protein>
    <recommendedName>
        <fullName evidence="2">histidine kinase</fullName>
        <ecNumber evidence="2">2.7.13.3</ecNumber>
    </recommendedName>
</protein>
<sequence length="551" mass="58824">MRFDDMLATVLARVPERPSARVTQWRQLLDLLAQRRAEDGDALLEDALGRIRALRDVVPLGARRDAAASLAVRPLAPALVALVAEDVPAVAGALLSRVVLADHEWLWLLPQLSAANRVFLRQRRDLGGYVEAALAGFGASDFVLAEPVGAARPARAEPRFDDGDDEAEPELPLEEEGDAPFAPGEGEGQIRSIISRIARFRTRREDEAVPPAPAQRASLIRFETDSAGIFRWVEGVPRGPLIGETIATPASGAYGVDGQAPGAFRRRAAFRNARLMVAGQGPAAGEWRIAGVPVFDPRDGRFLGYRGTGRRPRADERAEAAAHPDSLRQLVHELRTPLNAIGGFAEMIRRQMRGPVASAYRDRAAGIVEQAGRLMTAVDDLDVAARLDGRQLDLQRAALDLPALIAPICAEQAEASAARGVTFRWSIAPDLPLALGDASALRRMIARLASAAAAVAEPGETVVLEARAEGTGALLRVTRPPRLAALDEAALFDPGFGLAGAEGDGPLLGLGFSLHLVRRLAQLAGGQLRVEQGWFTLALVEAAAEVERPTG</sequence>
<evidence type="ECO:0000313" key="7">
    <source>
        <dbReference type="EMBL" id="USI72974.1"/>
    </source>
</evidence>
<evidence type="ECO:0000256" key="4">
    <source>
        <dbReference type="ARBA" id="ARBA00022777"/>
    </source>
</evidence>
<dbReference type="SUPFAM" id="SSF47384">
    <property type="entry name" value="Homodimeric domain of signal transducing histidine kinase"/>
    <property type="match status" value="1"/>
</dbReference>
<dbReference type="CDD" id="cd00082">
    <property type="entry name" value="HisKA"/>
    <property type="match status" value="1"/>
</dbReference>